<dbReference type="RefSeq" id="WP_189630166.1">
    <property type="nucleotide sequence ID" value="NZ_BNAG01000003.1"/>
</dbReference>
<keyword evidence="1" id="KW-0812">Transmembrane</keyword>
<dbReference type="EMBL" id="BNAG01000003">
    <property type="protein sequence ID" value="GHE65301.1"/>
    <property type="molecule type" value="Genomic_DNA"/>
</dbReference>
<feature type="transmembrane region" description="Helical" evidence="1">
    <location>
        <begin position="9"/>
        <end position="28"/>
    </location>
</feature>
<feature type="domain" description="FlgD/Vpr Ig-like" evidence="2">
    <location>
        <begin position="876"/>
        <end position="937"/>
    </location>
</feature>
<dbReference type="InterPro" id="IPR015943">
    <property type="entry name" value="WD40/YVTN_repeat-like_dom_sf"/>
</dbReference>
<dbReference type="Proteomes" id="UP000658258">
    <property type="component" value="Unassembled WGS sequence"/>
</dbReference>
<reference evidence="4" key="1">
    <citation type="journal article" date="2019" name="Int. J. Syst. Evol. Microbiol.">
        <title>The Global Catalogue of Microorganisms (GCM) 10K type strain sequencing project: providing services to taxonomists for standard genome sequencing and annotation.</title>
        <authorList>
            <consortium name="The Broad Institute Genomics Platform"/>
            <consortium name="The Broad Institute Genome Sequencing Center for Infectious Disease"/>
            <person name="Wu L."/>
            <person name="Ma J."/>
        </authorList>
    </citation>
    <scope>NUCLEOTIDE SEQUENCE [LARGE SCALE GENOMIC DNA]</scope>
    <source>
        <strain evidence="4">CGMCC 1.15111</strain>
    </source>
</reference>
<organism evidence="3 4">
    <name type="scientific">Roseivirga thermotolerans</name>
    <dbReference type="NCBI Taxonomy" id="1758176"/>
    <lineage>
        <taxon>Bacteria</taxon>
        <taxon>Pseudomonadati</taxon>
        <taxon>Bacteroidota</taxon>
        <taxon>Cytophagia</taxon>
        <taxon>Cytophagales</taxon>
        <taxon>Roseivirgaceae</taxon>
        <taxon>Roseivirga</taxon>
    </lineage>
</organism>
<keyword evidence="4" id="KW-1185">Reference proteome</keyword>
<dbReference type="InterPro" id="IPR025965">
    <property type="entry name" value="FlgD/Vpr_Ig-like"/>
</dbReference>
<evidence type="ECO:0000256" key="1">
    <source>
        <dbReference type="SAM" id="Phobius"/>
    </source>
</evidence>
<dbReference type="PANTHER" id="PTHR43739">
    <property type="entry name" value="XYLOGLUCANASE (EUROFUNG)"/>
    <property type="match status" value="1"/>
</dbReference>
<protein>
    <recommendedName>
        <fullName evidence="2">FlgD/Vpr Ig-like domain-containing protein</fullName>
    </recommendedName>
</protein>
<name>A0ABQ3I7T8_9BACT</name>
<gene>
    <name evidence="3" type="ORF">GCM10011340_20480</name>
</gene>
<dbReference type="InterPro" id="IPR052025">
    <property type="entry name" value="Xyloglucanase_GH74"/>
</dbReference>
<dbReference type="Gene3D" id="2.130.10.10">
    <property type="entry name" value="YVTN repeat-like/Quinoprotein amine dehydrogenase"/>
    <property type="match status" value="2"/>
</dbReference>
<evidence type="ECO:0000259" key="2">
    <source>
        <dbReference type="Pfam" id="PF13860"/>
    </source>
</evidence>
<dbReference type="InterPro" id="IPR026444">
    <property type="entry name" value="Secre_tail"/>
</dbReference>
<keyword evidence="1" id="KW-1133">Transmembrane helix</keyword>
<dbReference type="Gene3D" id="2.60.40.4070">
    <property type="match status" value="1"/>
</dbReference>
<dbReference type="SUPFAM" id="SSF110296">
    <property type="entry name" value="Oligoxyloglucan reducing end-specific cellobiohydrolase"/>
    <property type="match status" value="2"/>
</dbReference>
<dbReference type="PANTHER" id="PTHR43739:SF5">
    <property type="entry name" value="EXO-ALPHA-SIALIDASE"/>
    <property type="match status" value="1"/>
</dbReference>
<accession>A0ABQ3I7T8</accession>
<dbReference type="Pfam" id="PF13860">
    <property type="entry name" value="FlgD_ig"/>
    <property type="match status" value="1"/>
</dbReference>
<evidence type="ECO:0000313" key="3">
    <source>
        <dbReference type="EMBL" id="GHE65301.1"/>
    </source>
</evidence>
<evidence type="ECO:0000313" key="4">
    <source>
        <dbReference type="Proteomes" id="UP000658258"/>
    </source>
</evidence>
<dbReference type="NCBIfam" id="TIGR04183">
    <property type="entry name" value="Por_Secre_tail"/>
    <property type="match status" value="1"/>
</dbReference>
<proteinExistence type="predicted"/>
<sequence length="948" mass="104609">MINSKKQAVLPVLVLVYVLVCSILVFTYQDEKKSPPEIETPRSSFYQKENVQSRQEYEQEMLVNPATGKVPANIRKQELEFAREVNLQNTLNKTPRSASSGNGTKNHQLLWLPVGPENIAGRTRAIALDIRNEQIILAGGVSGGVWKSENLGQNWFKTTASDQLQSVTTITQDIRTGKEDIWYYGTGELVGNSSRAPGAPFRGDGIFKSTNGGDSWEPLPSTQSNSPGIFNSPFQYVWDITTNPNNLAEDEVLAAIYGAIVRSTDGGQTWTTVLGTDLINNPPTFDLNNIPAEFFTDIHRTESGVFYATLSSATNMAGGESRNGGIYRSEDGQNWQRILSLFRPGEESFRRIEIASSRSNPGLLYFLAESSKGYRLWKYVEGEGFTDYSANVPIETEELEAFDSQGSYNLTVAIHPTNPNVVFIGGTNLYRSTDGFATADNISWIGGYDPESENISTYPNHHPDQHAIHFIHAFPDALISTNDGGVFITSDSRAEKVTYIPLNNTFVTTQFYTASYSRYPLEEVVLGGTQDNGSILTLDKLVNQGPNGIRILGGDGGFTASTPYGYYYYLSFQNSRIFRLTLNRNAEITSFARVDPVGGGTDPSQSYLFVNPYVLDPNNANRMYLAGGDFVWYNQNLSQIPAGSQSPARVNWKRLTRTEVQAGVISAIQVSTNPKDIVYYGTGNGQLFRIDNAHSDIYSVKEITGQEFPVGGYIRCIAIDPTDANHILVAFSNYGVKSLFRSTDGGTTFTHVSGNLEEFEDGTGNGPSFRWAAIVPKTDGTKLYYAATSTGLYSTTSLEGNVVWEQESPEGIGNMVVNMIDFRQSDGKMVAATHGNGLYTAQADGVVPNENLVVEEDFEIANVYPNPFADEVTIEVNAPRTRLLIIRVYDSRGNEVKRVTSNLAFVGQNDFFWDGTNSLGQPVGNGVYLIRVTYEQKSYSRKVVLQRE</sequence>
<keyword evidence="1" id="KW-0472">Membrane</keyword>
<comment type="caution">
    <text evidence="3">The sequence shown here is derived from an EMBL/GenBank/DDBJ whole genome shotgun (WGS) entry which is preliminary data.</text>
</comment>